<proteinExistence type="predicted"/>
<feature type="non-terminal residue" evidence="1">
    <location>
        <position position="1"/>
    </location>
</feature>
<dbReference type="EMBL" id="CAJVPU010019194">
    <property type="protein sequence ID" value="CAG8670339.1"/>
    <property type="molecule type" value="Genomic_DNA"/>
</dbReference>
<organism evidence="1 2">
    <name type="scientific">Dentiscutata heterogama</name>
    <dbReference type="NCBI Taxonomy" id="1316150"/>
    <lineage>
        <taxon>Eukaryota</taxon>
        <taxon>Fungi</taxon>
        <taxon>Fungi incertae sedis</taxon>
        <taxon>Mucoromycota</taxon>
        <taxon>Glomeromycotina</taxon>
        <taxon>Glomeromycetes</taxon>
        <taxon>Diversisporales</taxon>
        <taxon>Gigasporaceae</taxon>
        <taxon>Dentiscutata</taxon>
    </lineage>
</organism>
<keyword evidence="2" id="KW-1185">Reference proteome</keyword>
<accession>A0ACA9NQW0</accession>
<reference evidence="1" key="1">
    <citation type="submission" date="2021-06" db="EMBL/GenBank/DDBJ databases">
        <authorList>
            <person name="Kallberg Y."/>
            <person name="Tangrot J."/>
            <person name="Rosling A."/>
        </authorList>
    </citation>
    <scope>NUCLEOTIDE SEQUENCE</scope>
    <source>
        <strain evidence="1">IL203A</strain>
    </source>
</reference>
<dbReference type="Proteomes" id="UP000789702">
    <property type="component" value="Unassembled WGS sequence"/>
</dbReference>
<protein>
    <submittedName>
        <fullName evidence="1">1698_t:CDS:1</fullName>
    </submittedName>
</protein>
<evidence type="ECO:0000313" key="1">
    <source>
        <dbReference type="EMBL" id="CAG8670339.1"/>
    </source>
</evidence>
<name>A0ACA9NQW0_9GLOM</name>
<comment type="caution">
    <text evidence="1">The sequence shown here is derived from an EMBL/GenBank/DDBJ whole genome shotgun (WGS) entry which is preliminary data.</text>
</comment>
<gene>
    <name evidence="1" type="ORF">DHETER_LOCUS10156</name>
</gene>
<evidence type="ECO:0000313" key="2">
    <source>
        <dbReference type="Proteomes" id="UP000789702"/>
    </source>
</evidence>
<sequence>LNIDMNGDDSLHPNQIKIVAARGGSNLNLNDVLISADYYIFDEGPGHNHDYEKWTTQLVGNVYPGTNQKK</sequence>